<organism evidence="1 2">
    <name type="scientific">Tanacetum coccineum</name>
    <dbReference type="NCBI Taxonomy" id="301880"/>
    <lineage>
        <taxon>Eukaryota</taxon>
        <taxon>Viridiplantae</taxon>
        <taxon>Streptophyta</taxon>
        <taxon>Embryophyta</taxon>
        <taxon>Tracheophyta</taxon>
        <taxon>Spermatophyta</taxon>
        <taxon>Magnoliopsida</taxon>
        <taxon>eudicotyledons</taxon>
        <taxon>Gunneridae</taxon>
        <taxon>Pentapetalae</taxon>
        <taxon>asterids</taxon>
        <taxon>campanulids</taxon>
        <taxon>Asterales</taxon>
        <taxon>Asteraceae</taxon>
        <taxon>Asteroideae</taxon>
        <taxon>Anthemideae</taxon>
        <taxon>Anthemidinae</taxon>
        <taxon>Tanacetum</taxon>
    </lineage>
</organism>
<reference evidence="1" key="2">
    <citation type="submission" date="2022-01" db="EMBL/GenBank/DDBJ databases">
        <authorList>
            <person name="Yamashiro T."/>
            <person name="Shiraishi A."/>
            <person name="Satake H."/>
            <person name="Nakayama K."/>
        </authorList>
    </citation>
    <scope>NUCLEOTIDE SEQUENCE</scope>
</reference>
<sequence length="133" mass="14545">MNRISSRRLSMITWVRWQCSQNISWVSKGKGLLGPNGGSGRKFEGGFWGKVRSCGHMVGSKDPWFRGVENKSSVGYKFMASGEECLDGWVRAGRGEVKGGGVVFRVSRILLGVIPGDIIGESGGESIDFMRDK</sequence>
<gene>
    <name evidence="1" type="ORF">Tco_1017553</name>
</gene>
<proteinExistence type="predicted"/>
<comment type="caution">
    <text evidence="1">The sequence shown here is derived from an EMBL/GenBank/DDBJ whole genome shotgun (WGS) entry which is preliminary data.</text>
</comment>
<dbReference type="EMBL" id="BQNB010017683">
    <property type="protein sequence ID" value="GJT66073.1"/>
    <property type="molecule type" value="Genomic_DNA"/>
</dbReference>
<evidence type="ECO:0000313" key="1">
    <source>
        <dbReference type="EMBL" id="GJT66073.1"/>
    </source>
</evidence>
<accession>A0ABQ5FRS2</accession>
<reference evidence="1" key="1">
    <citation type="journal article" date="2022" name="Int. J. Mol. Sci.">
        <title>Draft Genome of Tanacetum Coccineum: Genomic Comparison of Closely Related Tanacetum-Family Plants.</title>
        <authorList>
            <person name="Yamashiro T."/>
            <person name="Shiraishi A."/>
            <person name="Nakayama K."/>
            <person name="Satake H."/>
        </authorList>
    </citation>
    <scope>NUCLEOTIDE SEQUENCE</scope>
</reference>
<keyword evidence="2" id="KW-1185">Reference proteome</keyword>
<name>A0ABQ5FRS2_9ASTR</name>
<dbReference type="Proteomes" id="UP001151760">
    <property type="component" value="Unassembled WGS sequence"/>
</dbReference>
<evidence type="ECO:0000313" key="2">
    <source>
        <dbReference type="Proteomes" id="UP001151760"/>
    </source>
</evidence>
<protein>
    <submittedName>
        <fullName evidence="1">Uncharacterized protein</fullName>
    </submittedName>
</protein>